<evidence type="ECO:0000313" key="2">
    <source>
        <dbReference type="EMBL" id="KAK7270707.1"/>
    </source>
</evidence>
<dbReference type="SUPFAM" id="SSF50386">
    <property type="entry name" value="STI-like"/>
    <property type="match status" value="1"/>
</dbReference>
<dbReference type="AlphaFoldDB" id="A0AAN9F6D6"/>
<proteinExistence type="predicted"/>
<dbReference type="Gene3D" id="2.80.10.50">
    <property type="match status" value="1"/>
</dbReference>
<protein>
    <recommendedName>
        <fullName evidence="4">Miraculin-like</fullName>
    </recommendedName>
</protein>
<keyword evidence="1" id="KW-0732">Signal</keyword>
<feature type="chain" id="PRO_5043028157" description="Miraculin-like" evidence="1">
    <location>
        <begin position="27"/>
        <end position="210"/>
    </location>
</feature>
<dbReference type="PANTHER" id="PTHR33107">
    <property type="entry name" value="KUNITZ TRYPSIN INHIBITOR 2"/>
    <property type="match status" value="1"/>
</dbReference>
<dbReference type="SMART" id="SM00452">
    <property type="entry name" value="STI"/>
    <property type="match status" value="1"/>
</dbReference>
<dbReference type="CDD" id="cd23375">
    <property type="entry name" value="beta-trefoil_STI_VvMLP-like"/>
    <property type="match status" value="1"/>
</dbReference>
<evidence type="ECO:0000313" key="3">
    <source>
        <dbReference type="Proteomes" id="UP001359559"/>
    </source>
</evidence>
<organism evidence="2 3">
    <name type="scientific">Clitoria ternatea</name>
    <name type="common">Butterfly pea</name>
    <dbReference type="NCBI Taxonomy" id="43366"/>
    <lineage>
        <taxon>Eukaryota</taxon>
        <taxon>Viridiplantae</taxon>
        <taxon>Streptophyta</taxon>
        <taxon>Embryophyta</taxon>
        <taxon>Tracheophyta</taxon>
        <taxon>Spermatophyta</taxon>
        <taxon>Magnoliopsida</taxon>
        <taxon>eudicotyledons</taxon>
        <taxon>Gunneridae</taxon>
        <taxon>Pentapetalae</taxon>
        <taxon>rosids</taxon>
        <taxon>fabids</taxon>
        <taxon>Fabales</taxon>
        <taxon>Fabaceae</taxon>
        <taxon>Papilionoideae</taxon>
        <taxon>50 kb inversion clade</taxon>
        <taxon>NPAAA clade</taxon>
        <taxon>indigoferoid/millettioid clade</taxon>
        <taxon>Phaseoleae</taxon>
        <taxon>Clitoria</taxon>
    </lineage>
</organism>
<feature type="signal peptide" evidence="1">
    <location>
        <begin position="1"/>
        <end position="26"/>
    </location>
</feature>
<dbReference type="InterPro" id="IPR002160">
    <property type="entry name" value="Prot_inh_Kunz-lg"/>
</dbReference>
<evidence type="ECO:0008006" key="4">
    <source>
        <dbReference type="Google" id="ProtNLM"/>
    </source>
</evidence>
<dbReference type="EMBL" id="JAYKXN010000007">
    <property type="protein sequence ID" value="KAK7270707.1"/>
    <property type="molecule type" value="Genomic_DNA"/>
</dbReference>
<gene>
    <name evidence="2" type="ORF">RJT34_26064</name>
</gene>
<dbReference type="Pfam" id="PF00197">
    <property type="entry name" value="Kunitz_legume"/>
    <property type="match status" value="1"/>
</dbReference>
<reference evidence="2 3" key="1">
    <citation type="submission" date="2024-01" db="EMBL/GenBank/DDBJ databases">
        <title>The genomes of 5 underutilized Papilionoideae crops provide insights into root nodulation and disease resistance.</title>
        <authorList>
            <person name="Yuan L."/>
        </authorList>
    </citation>
    <scope>NUCLEOTIDE SEQUENCE [LARGE SCALE GENOMIC DNA]</scope>
    <source>
        <strain evidence="2">LY-2023</strain>
        <tissue evidence="2">Leaf</tissue>
    </source>
</reference>
<evidence type="ECO:0000256" key="1">
    <source>
        <dbReference type="SAM" id="SignalP"/>
    </source>
</evidence>
<dbReference type="PANTHER" id="PTHR33107:SF77">
    <property type="entry name" value="KUNITZ TYPE TRYPSIN INHIBITOR _ MIRACULIN"/>
    <property type="match status" value="1"/>
</dbReference>
<accession>A0AAN9F6D6</accession>
<sequence length="210" mass="23448">MTSTLLALVLILFALSSQLLLASAYASPEEVVDTLGKKLKAGVKYYIIIPSIHPYPKCPTIGLGLAGIDEPCPLDVVAVNGYHGFPLTFTPINPKKGVIREDTDLNIKFSTRDTVCPRQSNVWKIDNFDFRRKQWFVTTGGLVGNPGLETIHNWFKIEKYNGAYKLLHCPTVLPNYFKHLCKNVGIFVDEKGNKRLALTDVPVKVKFQKA</sequence>
<name>A0AAN9F6D6_CLITE</name>
<dbReference type="Proteomes" id="UP001359559">
    <property type="component" value="Unassembled WGS sequence"/>
</dbReference>
<comment type="caution">
    <text evidence="2">The sequence shown here is derived from an EMBL/GenBank/DDBJ whole genome shotgun (WGS) entry which is preliminary data.</text>
</comment>
<dbReference type="InterPro" id="IPR011065">
    <property type="entry name" value="Kunitz_inhibitor_STI-like_sf"/>
</dbReference>
<dbReference type="GO" id="GO:0004866">
    <property type="term" value="F:endopeptidase inhibitor activity"/>
    <property type="evidence" value="ECO:0007669"/>
    <property type="project" value="InterPro"/>
</dbReference>
<keyword evidence="3" id="KW-1185">Reference proteome</keyword>